<comment type="caution">
    <text evidence="2">The sequence shown here is derived from an EMBL/GenBank/DDBJ whole genome shotgun (WGS) entry which is preliminary data.</text>
</comment>
<feature type="transmembrane region" description="Helical" evidence="1">
    <location>
        <begin position="262"/>
        <end position="280"/>
    </location>
</feature>
<keyword evidence="3" id="KW-1185">Reference proteome</keyword>
<evidence type="ECO:0000256" key="1">
    <source>
        <dbReference type="SAM" id="Phobius"/>
    </source>
</evidence>
<protein>
    <submittedName>
        <fullName evidence="2">Short-chain fatty acid transporter</fullName>
    </submittedName>
</protein>
<feature type="transmembrane region" description="Helical" evidence="1">
    <location>
        <begin position="415"/>
        <end position="433"/>
    </location>
</feature>
<feature type="transmembrane region" description="Helical" evidence="1">
    <location>
        <begin position="391"/>
        <end position="408"/>
    </location>
</feature>
<feature type="transmembrane region" description="Helical" evidence="1">
    <location>
        <begin position="181"/>
        <end position="204"/>
    </location>
</feature>
<keyword evidence="1" id="KW-0812">Transmembrane</keyword>
<dbReference type="InterPro" id="IPR006160">
    <property type="entry name" value="SCFA_transpt_AtoE"/>
</dbReference>
<keyword evidence="1" id="KW-0472">Membrane</keyword>
<dbReference type="PANTHER" id="PTHR41983">
    <property type="entry name" value="SHORT-CHAIN FATTY ACID TRANSPORTER-RELATED"/>
    <property type="match status" value="1"/>
</dbReference>
<feature type="transmembrane region" description="Helical" evidence="1">
    <location>
        <begin position="20"/>
        <end position="37"/>
    </location>
</feature>
<feature type="transmembrane region" description="Helical" evidence="1">
    <location>
        <begin position="292"/>
        <end position="313"/>
    </location>
</feature>
<evidence type="ECO:0000313" key="3">
    <source>
        <dbReference type="Proteomes" id="UP000033664"/>
    </source>
</evidence>
<dbReference type="OrthoDB" id="9342495at2"/>
<dbReference type="RefSeq" id="WP_045980467.1">
    <property type="nucleotide sequence ID" value="NZ_JXXY01000018.1"/>
</dbReference>
<dbReference type="GeneID" id="58229623"/>
<feature type="transmembrane region" description="Helical" evidence="1">
    <location>
        <begin position="135"/>
        <end position="161"/>
    </location>
</feature>
<accession>A0A0F4PJ09</accession>
<gene>
    <name evidence="2" type="ORF">TW72_14070</name>
</gene>
<feature type="transmembrane region" description="Helical" evidence="1">
    <location>
        <begin position="333"/>
        <end position="351"/>
    </location>
</feature>
<organism evidence="2 3">
    <name type="scientific">Pseudoalteromonas ruthenica</name>
    <dbReference type="NCBI Taxonomy" id="151081"/>
    <lineage>
        <taxon>Bacteria</taxon>
        <taxon>Pseudomonadati</taxon>
        <taxon>Pseudomonadota</taxon>
        <taxon>Gammaproteobacteria</taxon>
        <taxon>Alteromonadales</taxon>
        <taxon>Pseudoalteromonadaceae</taxon>
        <taxon>Pseudoalteromonas</taxon>
    </lineage>
</organism>
<dbReference type="PANTHER" id="PTHR41983:SF2">
    <property type="entry name" value="SHORT-CHAIN FATTY ACID TRANSPORTER-RELATED"/>
    <property type="match status" value="1"/>
</dbReference>
<proteinExistence type="predicted"/>
<evidence type="ECO:0000313" key="2">
    <source>
        <dbReference type="EMBL" id="KJY98829.1"/>
    </source>
</evidence>
<dbReference type="GO" id="GO:0005886">
    <property type="term" value="C:plasma membrane"/>
    <property type="evidence" value="ECO:0007669"/>
    <property type="project" value="TreeGrafter"/>
</dbReference>
<name>A0A0F4PJ09_9GAMM</name>
<dbReference type="Proteomes" id="UP000033664">
    <property type="component" value="Unassembled WGS sequence"/>
</dbReference>
<feature type="transmembrane region" description="Helical" evidence="1">
    <location>
        <begin position="57"/>
        <end position="75"/>
    </location>
</feature>
<dbReference type="PATRIC" id="fig|151081.8.peg.3486"/>
<reference evidence="2 3" key="1">
    <citation type="journal article" date="2015" name="BMC Genomics">
        <title>Genome mining reveals unlocked bioactive potential of marine Gram-negative bacteria.</title>
        <authorList>
            <person name="Machado H."/>
            <person name="Sonnenschein E.C."/>
            <person name="Melchiorsen J."/>
            <person name="Gram L."/>
        </authorList>
    </citation>
    <scope>NUCLEOTIDE SEQUENCE [LARGE SCALE GENOMIC DNA]</scope>
    <source>
        <strain evidence="2 3">S3137</strain>
    </source>
</reference>
<feature type="transmembrane region" description="Helical" evidence="1">
    <location>
        <begin position="95"/>
        <end position="123"/>
    </location>
</feature>
<keyword evidence="1" id="KW-1133">Transmembrane helix</keyword>
<dbReference type="eggNOG" id="COG2031">
    <property type="taxonomic scope" value="Bacteria"/>
</dbReference>
<dbReference type="EMBL" id="JXXZ01000010">
    <property type="protein sequence ID" value="KJY98829.1"/>
    <property type="molecule type" value="Genomic_DNA"/>
</dbReference>
<sequence length="434" mass="46481">MLTTLSRPLAALVEKYLPDPLVIVILLTFLAMFSALLSTPHSPTAILTMWGSGLSNLLSFAMQMLLVLVSGYLLARTPVVSRYLHAVARRLKSPALAVIVTTFVALLASWINWGFGLVAGALFAKAVAQYCRIDYRVLVASAYSGFIVWHGGLSGSVPLTIATPGHFSESEIGLLPTSDTLFSTLNLSLLLGLSILLPTINYLLLPKPQHSVYVDRTRLQSKDKTVKPPAKGIDHARWPCVVVGLLGLSYLAHFFVQQQGGLNLNVVIALFLFCAFLLHHSTHSLLEHLYEAVRSGSGIVIQFPFYAGLMAIMSDSGLAENISAALMSLANSQTLPLLSFLSAGLVNIFVPSGGGQWALQAPLVIPAAQALEVPIASVAMAVAWGDAWTNLIQPFWAIPVLAIAGLKAKDIMGFCIIQLLITGGYISVILLTVA</sequence>
<dbReference type="AlphaFoldDB" id="A0A0F4PJ09"/>
<dbReference type="Pfam" id="PF02667">
    <property type="entry name" value="SCFA_trans"/>
    <property type="match status" value="1"/>
</dbReference>